<dbReference type="EMBL" id="SRLO01000075">
    <property type="protein sequence ID" value="TNN78330.1"/>
    <property type="molecule type" value="Genomic_DNA"/>
</dbReference>
<keyword evidence="3" id="KW-1185">Reference proteome</keyword>
<evidence type="ECO:0000256" key="1">
    <source>
        <dbReference type="SAM" id="MobiDB-lite"/>
    </source>
</evidence>
<comment type="caution">
    <text evidence="2">The sequence shown here is derived from an EMBL/GenBank/DDBJ whole genome shotgun (WGS) entry which is preliminary data.</text>
</comment>
<protein>
    <submittedName>
        <fullName evidence="2">Uncharacterized protein</fullName>
    </submittedName>
</protein>
<organism evidence="2 3">
    <name type="scientific">Liparis tanakae</name>
    <name type="common">Tanaka's snailfish</name>
    <dbReference type="NCBI Taxonomy" id="230148"/>
    <lineage>
        <taxon>Eukaryota</taxon>
        <taxon>Metazoa</taxon>
        <taxon>Chordata</taxon>
        <taxon>Craniata</taxon>
        <taxon>Vertebrata</taxon>
        <taxon>Euteleostomi</taxon>
        <taxon>Actinopterygii</taxon>
        <taxon>Neopterygii</taxon>
        <taxon>Teleostei</taxon>
        <taxon>Neoteleostei</taxon>
        <taxon>Acanthomorphata</taxon>
        <taxon>Eupercaria</taxon>
        <taxon>Perciformes</taxon>
        <taxon>Cottioidei</taxon>
        <taxon>Cottales</taxon>
        <taxon>Liparidae</taxon>
        <taxon>Liparis</taxon>
    </lineage>
</organism>
<accession>A0A4Z2IK02</accession>
<name>A0A4Z2IK02_9TELE</name>
<feature type="region of interest" description="Disordered" evidence="1">
    <location>
        <begin position="86"/>
        <end position="106"/>
    </location>
</feature>
<feature type="compositionally biased region" description="Basic residues" evidence="1">
    <location>
        <begin position="97"/>
        <end position="106"/>
    </location>
</feature>
<reference evidence="2 3" key="1">
    <citation type="submission" date="2019-03" db="EMBL/GenBank/DDBJ databases">
        <title>First draft genome of Liparis tanakae, snailfish: a comprehensive survey of snailfish specific genes.</title>
        <authorList>
            <person name="Kim W."/>
            <person name="Song I."/>
            <person name="Jeong J.-H."/>
            <person name="Kim D."/>
            <person name="Kim S."/>
            <person name="Ryu S."/>
            <person name="Song J.Y."/>
            <person name="Lee S.K."/>
        </authorList>
    </citation>
    <scope>NUCLEOTIDE SEQUENCE [LARGE SCALE GENOMIC DNA]</scope>
    <source>
        <tissue evidence="2">Muscle</tissue>
    </source>
</reference>
<evidence type="ECO:0000313" key="2">
    <source>
        <dbReference type="EMBL" id="TNN78330.1"/>
    </source>
</evidence>
<sequence length="106" mass="11833">MPRVIDATAMPCACADFTGRKVQPVSRGTSDDGALSFRVERALKEFNDEENMYNEVSREGEDSIISPFVPLPAAAHAAYSQISYSRAQRAADERRNEKKKRGFKGY</sequence>
<dbReference type="AlphaFoldDB" id="A0A4Z2IK02"/>
<gene>
    <name evidence="2" type="ORF">EYF80_011570</name>
</gene>
<dbReference type="Proteomes" id="UP000314294">
    <property type="component" value="Unassembled WGS sequence"/>
</dbReference>
<evidence type="ECO:0000313" key="3">
    <source>
        <dbReference type="Proteomes" id="UP000314294"/>
    </source>
</evidence>
<proteinExistence type="predicted"/>